<keyword evidence="1" id="KW-1133">Transmembrane helix</keyword>
<keyword evidence="1" id="KW-0812">Transmembrane</keyword>
<comment type="caution">
    <text evidence="2">The sequence shown here is derived from an EMBL/GenBank/DDBJ whole genome shotgun (WGS) entry which is preliminary data.</text>
</comment>
<accession>A0AAV4N9P5</accession>
<dbReference type="Proteomes" id="UP001054945">
    <property type="component" value="Unassembled WGS sequence"/>
</dbReference>
<proteinExistence type="predicted"/>
<reference evidence="2 3" key="1">
    <citation type="submission" date="2021-06" db="EMBL/GenBank/DDBJ databases">
        <title>Caerostris extrusa draft genome.</title>
        <authorList>
            <person name="Kono N."/>
            <person name="Arakawa K."/>
        </authorList>
    </citation>
    <scope>NUCLEOTIDE SEQUENCE [LARGE SCALE GENOMIC DNA]</scope>
</reference>
<evidence type="ECO:0000256" key="1">
    <source>
        <dbReference type="SAM" id="Phobius"/>
    </source>
</evidence>
<keyword evidence="1" id="KW-0472">Membrane</keyword>
<gene>
    <name evidence="2" type="ORF">CEXT_606451</name>
</gene>
<organism evidence="2 3">
    <name type="scientific">Caerostris extrusa</name>
    <name type="common">Bark spider</name>
    <name type="synonym">Caerostris bankana</name>
    <dbReference type="NCBI Taxonomy" id="172846"/>
    <lineage>
        <taxon>Eukaryota</taxon>
        <taxon>Metazoa</taxon>
        <taxon>Ecdysozoa</taxon>
        <taxon>Arthropoda</taxon>
        <taxon>Chelicerata</taxon>
        <taxon>Arachnida</taxon>
        <taxon>Araneae</taxon>
        <taxon>Araneomorphae</taxon>
        <taxon>Entelegynae</taxon>
        <taxon>Araneoidea</taxon>
        <taxon>Araneidae</taxon>
        <taxon>Caerostris</taxon>
    </lineage>
</organism>
<dbReference type="AlphaFoldDB" id="A0AAV4N9P5"/>
<name>A0AAV4N9P5_CAEEX</name>
<sequence>MLLHHENTQEQPAHFQMMVSSIQDWENILWHAAHYTAVVFLATTLMALLQSLAVMEPSVKSLCVKYHFWQHIFVWSSHLCIKAFETCCLKQQKLCWYQQNHFNGKKLHSIMVAFDTCRFNGNKAEIKDGAFMGIMFIQAPDKFNCIP</sequence>
<evidence type="ECO:0000313" key="2">
    <source>
        <dbReference type="EMBL" id="GIX80691.1"/>
    </source>
</evidence>
<keyword evidence="3" id="KW-1185">Reference proteome</keyword>
<dbReference type="EMBL" id="BPLR01020615">
    <property type="protein sequence ID" value="GIX80691.1"/>
    <property type="molecule type" value="Genomic_DNA"/>
</dbReference>
<evidence type="ECO:0000313" key="3">
    <source>
        <dbReference type="Proteomes" id="UP001054945"/>
    </source>
</evidence>
<feature type="transmembrane region" description="Helical" evidence="1">
    <location>
        <begin position="28"/>
        <end position="49"/>
    </location>
</feature>
<protein>
    <submittedName>
        <fullName evidence="2">Uncharacterized protein</fullName>
    </submittedName>
</protein>